<comment type="similarity">
    <text evidence="2">Belongs to the terpene cyclase/mutase family.</text>
</comment>
<dbReference type="GO" id="GO:0005811">
    <property type="term" value="C:lipid droplet"/>
    <property type="evidence" value="ECO:0007669"/>
    <property type="project" value="InterPro"/>
</dbReference>
<keyword evidence="4 7" id="KW-0413">Isomerase</keyword>
<sequence length="657" mass="73711">MSETLVREKTDDATINTAAVERAITSAHQALGGRQKADGHWIFELEADATIPAEYVLLEHYLDRIDTERQAKIGVYLRRIQGKHGGWPLYHDGGFDLSASIKAYFALKAIGDDIDAPHMARAREAILDHGGAARSNVFTRFQLALFGEAPWSATPVMPVELMLLPRKAFFSLWNMSYWSRTVIAPLLVLAALRPKAINPHKVSVRELFVQPPEDVKDWNLGPFRSKWGHVFKHVDTVLRPIVPRIPRKIHDKAIQAAIDFIEPRLSKGGLGAIYPAMANVVMMYRALGVPDNDPRVETAWQSIHDLLVEKEDEIYCQPCVSPVWDTGLSGLAMMEAATGPRATKRDETIEALKRSASWLRDRQILDVKGDWIVNTAPDLRPGGWAFQYENDYYPDVDDTAVVGMLLHRLDPEGNKEAIERAREWIIGMQSTNGGWGAFDIDNDMDFLNHIPFADHGALLDPPTADVSARCVSFLAQLGHTEDRPTIERALAYLRQEQEEDGSWFGRWGTNFIYGTWSVLCALNIAGIPHSDPMIQRAVAWLKRMQREDGGWGEDCASYEGAASGQYKESLPSQTAWAVLGLMAVGERDSDAVKNGIQFLAQAQDEHGEWHEEPYNAVGFPKVFYLRYHGYKQFFPLTALARYRNLGDSNTGRVEVGF</sequence>
<evidence type="ECO:0000313" key="8">
    <source>
        <dbReference type="Proteomes" id="UP000317214"/>
    </source>
</evidence>
<evidence type="ECO:0000259" key="5">
    <source>
        <dbReference type="Pfam" id="PF13243"/>
    </source>
</evidence>
<dbReference type="RefSeq" id="WP_141493599.1">
    <property type="nucleotide sequence ID" value="NZ_CP032485.1"/>
</dbReference>
<dbReference type="InterPro" id="IPR006400">
    <property type="entry name" value="Hopene-cyclase"/>
</dbReference>
<dbReference type="KEGG" id="ntn:D5366_10600"/>
<dbReference type="NCBIfam" id="TIGR01507">
    <property type="entry name" value="hopene_cyclase"/>
    <property type="match status" value="1"/>
</dbReference>
<accession>A0A4Y6V6I6</accession>
<comment type="pathway">
    <text evidence="1">Secondary metabolite biosynthesis; hopanoid biosynthesis.</text>
</comment>
<dbReference type="GO" id="GO:0051007">
    <property type="term" value="F:squalene-hopene cyclase activity"/>
    <property type="evidence" value="ECO:0007669"/>
    <property type="project" value="UniProtKB-EC"/>
</dbReference>
<organism evidence="7 8">
    <name type="scientific">Neokomagataea tanensis</name>
    <dbReference type="NCBI Taxonomy" id="661191"/>
    <lineage>
        <taxon>Bacteria</taxon>
        <taxon>Pseudomonadati</taxon>
        <taxon>Pseudomonadota</taxon>
        <taxon>Alphaproteobacteria</taxon>
        <taxon>Acetobacterales</taxon>
        <taxon>Acetobacteraceae</taxon>
        <taxon>Neokomagataea</taxon>
    </lineage>
</organism>
<feature type="domain" description="Squalene cyclase C-terminal" evidence="5">
    <location>
        <begin position="320"/>
        <end position="644"/>
    </location>
</feature>
<dbReference type="Proteomes" id="UP000317214">
    <property type="component" value="Chromosome"/>
</dbReference>
<dbReference type="SUPFAM" id="SSF48239">
    <property type="entry name" value="Terpenoid cyclases/Protein prenyltransferases"/>
    <property type="match status" value="2"/>
</dbReference>
<evidence type="ECO:0000256" key="1">
    <source>
        <dbReference type="ARBA" id="ARBA00004999"/>
    </source>
</evidence>
<dbReference type="InterPro" id="IPR008930">
    <property type="entry name" value="Terpenoid_cyclase/PrenylTrfase"/>
</dbReference>
<protein>
    <submittedName>
        <fullName evidence="7">Squalene--hopene cyclase</fullName>
        <ecNumber evidence="7">5.4.99.17</ecNumber>
    </submittedName>
</protein>
<dbReference type="GO" id="GO:0016104">
    <property type="term" value="P:triterpenoid biosynthetic process"/>
    <property type="evidence" value="ECO:0007669"/>
    <property type="project" value="InterPro"/>
</dbReference>
<evidence type="ECO:0000256" key="4">
    <source>
        <dbReference type="ARBA" id="ARBA00023235"/>
    </source>
</evidence>
<dbReference type="AlphaFoldDB" id="A0A4Y6V6I6"/>
<dbReference type="Gene3D" id="1.50.10.20">
    <property type="match status" value="2"/>
</dbReference>
<dbReference type="NCBIfam" id="TIGR01787">
    <property type="entry name" value="squalene_cyclas"/>
    <property type="match status" value="1"/>
</dbReference>
<dbReference type="PANTHER" id="PTHR11764">
    <property type="entry name" value="TERPENE CYCLASE/MUTASE FAMILY MEMBER"/>
    <property type="match status" value="1"/>
</dbReference>
<name>A0A4Y6V6I6_9PROT</name>
<evidence type="ECO:0000313" key="7">
    <source>
        <dbReference type="EMBL" id="QDH25593.1"/>
    </source>
</evidence>
<dbReference type="UniPathway" id="UPA00337"/>
<evidence type="ECO:0000256" key="2">
    <source>
        <dbReference type="ARBA" id="ARBA00009755"/>
    </source>
</evidence>
<evidence type="ECO:0000256" key="3">
    <source>
        <dbReference type="ARBA" id="ARBA00022737"/>
    </source>
</evidence>
<gene>
    <name evidence="7" type="primary">shc</name>
    <name evidence="7" type="ORF">D5366_10600</name>
</gene>
<dbReference type="SFLD" id="SFLDG01016">
    <property type="entry name" value="Prenyltransferase_Like_2"/>
    <property type="match status" value="1"/>
</dbReference>
<dbReference type="EMBL" id="CP032485">
    <property type="protein sequence ID" value="QDH25593.1"/>
    <property type="molecule type" value="Genomic_DNA"/>
</dbReference>
<keyword evidence="8" id="KW-1185">Reference proteome</keyword>
<dbReference type="EC" id="5.4.99.17" evidence="7"/>
<evidence type="ECO:0000259" key="6">
    <source>
        <dbReference type="Pfam" id="PF13249"/>
    </source>
</evidence>
<keyword evidence="3" id="KW-0677">Repeat</keyword>
<proteinExistence type="inferred from homology"/>
<dbReference type="Pfam" id="PF13243">
    <property type="entry name" value="SQHop_cyclase_C"/>
    <property type="match status" value="1"/>
</dbReference>
<dbReference type="InterPro" id="IPR032696">
    <property type="entry name" value="SQ_cyclase_C"/>
</dbReference>
<dbReference type="OrthoDB" id="9758578at2"/>
<reference evidence="7 8" key="1">
    <citation type="submission" date="2018-09" db="EMBL/GenBank/DDBJ databases">
        <title>The complete genome sequence of Neokomagataea tanensis NBRC 106556(T).</title>
        <authorList>
            <person name="Chua K.-O."/>
            <person name="See-Too W.-S."/>
            <person name="Hong K.-W."/>
            <person name="Yin W.-F."/>
            <person name="Chan K.-G."/>
        </authorList>
    </citation>
    <scope>NUCLEOTIDE SEQUENCE [LARGE SCALE GENOMIC DNA]</scope>
    <source>
        <strain evidence="8">AH13 \ NBRC 106556</strain>
    </source>
</reference>
<dbReference type="InterPro" id="IPR018333">
    <property type="entry name" value="Squalene_cyclase"/>
</dbReference>
<dbReference type="InterPro" id="IPR032697">
    <property type="entry name" value="SQ_cyclase_N"/>
</dbReference>
<dbReference type="PANTHER" id="PTHR11764:SF20">
    <property type="entry name" value="LANOSTEROL SYNTHASE"/>
    <property type="match status" value="1"/>
</dbReference>
<feature type="domain" description="Squalene cyclase N-terminal" evidence="6">
    <location>
        <begin position="24"/>
        <end position="312"/>
    </location>
</feature>
<dbReference type="Pfam" id="PF13249">
    <property type="entry name" value="SQHop_cyclase_N"/>
    <property type="match status" value="1"/>
</dbReference>
<dbReference type="CDD" id="cd02892">
    <property type="entry name" value="SQCY_1"/>
    <property type="match status" value="1"/>
</dbReference>